<dbReference type="Gene3D" id="2.170.130.10">
    <property type="entry name" value="TonB-dependent receptor, plug domain"/>
    <property type="match status" value="1"/>
</dbReference>
<feature type="domain" description="TonB-dependent receptor-like beta-barrel" evidence="12">
    <location>
        <begin position="565"/>
        <end position="1005"/>
    </location>
</feature>
<dbReference type="InterPro" id="IPR036942">
    <property type="entry name" value="Beta-barrel_TonB_sf"/>
</dbReference>
<dbReference type="InterPro" id="IPR012910">
    <property type="entry name" value="Plug_dom"/>
</dbReference>
<proteinExistence type="inferred from homology"/>
<keyword evidence="4 8" id="KW-0812">Transmembrane</keyword>
<evidence type="ECO:0000256" key="7">
    <source>
        <dbReference type="ARBA" id="ARBA00023237"/>
    </source>
</evidence>
<name>A0ABY9TXV0_9GAMM</name>
<evidence type="ECO:0000256" key="10">
    <source>
        <dbReference type="SAM" id="MobiDB-lite"/>
    </source>
</evidence>
<evidence type="ECO:0000259" key="12">
    <source>
        <dbReference type="Pfam" id="PF00593"/>
    </source>
</evidence>
<feature type="region of interest" description="Disordered" evidence="10">
    <location>
        <begin position="87"/>
        <end position="115"/>
    </location>
</feature>
<evidence type="ECO:0000256" key="11">
    <source>
        <dbReference type="SAM" id="SignalP"/>
    </source>
</evidence>
<dbReference type="SUPFAM" id="SSF56935">
    <property type="entry name" value="Porins"/>
    <property type="match status" value="1"/>
</dbReference>
<keyword evidence="15" id="KW-1185">Reference proteome</keyword>
<evidence type="ECO:0000259" key="13">
    <source>
        <dbReference type="Pfam" id="PF07715"/>
    </source>
</evidence>
<dbReference type="PANTHER" id="PTHR47234:SF2">
    <property type="entry name" value="TONB-DEPENDENT RECEPTOR"/>
    <property type="match status" value="1"/>
</dbReference>
<organism evidence="14 15">
    <name type="scientific">Thalassotalea psychrophila</name>
    <dbReference type="NCBI Taxonomy" id="3065647"/>
    <lineage>
        <taxon>Bacteria</taxon>
        <taxon>Pseudomonadati</taxon>
        <taxon>Pseudomonadota</taxon>
        <taxon>Gammaproteobacteria</taxon>
        <taxon>Alteromonadales</taxon>
        <taxon>Colwelliaceae</taxon>
        <taxon>Thalassotalea</taxon>
    </lineage>
</organism>
<evidence type="ECO:0000256" key="1">
    <source>
        <dbReference type="ARBA" id="ARBA00004571"/>
    </source>
</evidence>
<accession>A0ABY9TXV0</accession>
<evidence type="ECO:0000313" key="14">
    <source>
        <dbReference type="EMBL" id="WNC73168.1"/>
    </source>
</evidence>
<dbReference type="InterPro" id="IPR000531">
    <property type="entry name" value="Beta-barrel_TonB"/>
</dbReference>
<dbReference type="Pfam" id="PF07715">
    <property type="entry name" value="Plug"/>
    <property type="match status" value="1"/>
</dbReference>
<evidence type="ECO:0000256" key="3">
    <source>
        <dbReference type="ARBA" id="ARBA00022452"/>
    </source>
</evidence>
<evidence type="ECO:0000256" key="2">
    <source>
        <dbReference type="ARBA" id="ARBA00022448"/>
    </source>
</evidence>
<evidence type="ECO:0000256" key="4">
    <source>
        <dbReference type="ARBA" id="ARBA00022692"/>
    </source>
</evidence>
<keyword evidence="2 8" id="KW-0813">Transport</keyword>
<feature type="domain" description="TonB-dependent receptor plug" evidence="13">
    <location>
        <begin position="54"/>
        <end position="178"/>
    </location>
</feature>
<keyword evidence="3 8" id="KW-1134">Transmembrane beta strand</keyword>
<dbReference type="EMBL" id="CP134145">
    <property type="protein sequence ID" value="WNC73168.1"/>
    <property type="molecule type" value="Genomic_DNA"/>
</dbReference>
<dbReference type="InterPro" id="IPR037066">
    <property type="entry name" value="Plug_dom_sf"/>
</dbReference>
<keyword evidence="7 8" id="KW-0998">Cell outer membrane</keyword>
<keyword evidence="11" id="KW-0732">Signal</keyword>
<keyword evidence="14" id="KW-0675">Receptor</keyword>
<evidence type="ECO:0000313" key="15">
    <source>
        <dbReference type="Proteomes" id="UP001258994"/>
    </source>
</evidence>
<dbReference type="PANTHER" id="PTHR47234">
    <property type="match status" value="1"/>
</dbReference>
<feature type="chain" id="PRO_5045662844" evidence="11">
    <location>
        <begin position="26"/>
        <end position="1045"/>
    </location>
</feature>
<dbReference type="Gene3D" id="2.40.170.20">
    <property type="entry name" value="TonB-dependent receptor, beta-barrel domain"/>
    <property type="match status" value="1"/>
</dbReference>
<feature type="compositionally biased region" description="Low complexity" evidence="10">
    <location>
        <begin position="90"/>
        <end position="102"/>
    </location>
</feature>
<evidence type="ECO:0000256" key="6">
    <source>
        <dbReference type="ARBA" id="ARBA00023136"/>
    </source>
</evidence>
<reference evidence="15" key="1">
    <citation type="submission" date="2023-09" db="EMBL/GenBank/DDBJ databases">
        <authorList>
            <person name="Li S."/>
            <person name="Li X."/>
            <person name="Zhang C."/>
            <person name="Zhao Z."/>
        </authorList>
    </citation>
    <scope>NUCLEOTIDE SEQUENCE [LARGE SCALE GENOMIC DNA]</scope>
    <source>
        <strain evidence="15">SQ149</strain>
    </source>
</reference>
<keyword evidence="5 9" id="KW-0798">TonB box</keyword>
<dbReference type="Proteomes" id="UP001258994">
    <property type="component" value="Chromosome"/>
</dbReference>
<evidence type="ECO:0000256" key="5">
    <source>
        <dbReference type="ARBA" id="ARBA00023077"/>
    </source>
</evidence>
<comment type="similarity">
    <text evidence="8 9">Belongs to the TonB-dependent receptor family.</text>
</comment>
<evidence type="ECO:0000256" key="8">
    <source>
        <dbReference type="PROSITE-ProRule" id="PRU01360"/>
    </source>
</evidence>
<comment type="subcellular location">
    <subcellularLocation>
        <location evidence="1 8">Cell outer membrane</location>
        <topology evidence="1 8">Multi-pass membrane protein</topology>
    </subcellularLocation>
</comment>
<gene>
    <name evidence="14" type="ORF">RGQ13_04050</name>
</gene>
<evidence type="ECO:0000256" key="9">
    <source>
        <dbReference type="RuleBase" id="RU003357"/>
    </source>
</evidence>
<dbReference type="PROSITE" id="PS52016">
    <property type="entry name" value="TONB_DEPENDENT_REC_3"/>
    <property type="match status" value="1"/>
</dbReference>
<sequence>MSYKFNLGSLGIAVSIALSSQAAIAAEEVTAEEEDVERITVTGSRLKKAEFSDAAPIHVIKGEDALKSGVRTVAELLQNTSMVNGKQFDSSFNSNSGNSNASEPPPSGGVGSSNIGLRGLGPERTLILINGRRLGSSGVRGAPSQPDLSLIPVNMVDRVEVITEGASSIYGADAVAGVINVILKESFDGFEVSGSVSDTADGGGEEKDFSFITGFEGKKAKFAFSASYYERERVAVKDRTNCIKKIFRHDDGQKTSVCSSRFWDNTMLDLTGNITAGLTDDIAIFYTPGMTDIGVPGFSSALNLPIPSDPNVAITSANQRNRRIFSDQHHDGVDRMEADLISPMTRFSVAVNGSYSPDLWGGEEEIFYESYFFHRHLTSLASTEQIFPGVAPTIPQEDANGNIIVDGTGAPILVDNPLSPFSEEVSNILTLEDLPQERDVELNHFRFVTGLRGEFTSDWLEKNGWSYEMFVSYDRGVGKQDQPVMNESNLALTLGTLRLDVDGNPICGVSAPAGLGFITANECVPVNFFADSIFTGGEYGGGTFATQAEKDFLIGTRMNSTTVEQSMASAFATGELFDFDSGGATTIALGFEVRKDRIQSEGDMLGSTGLVAAENPLTEGPTVGSRTVTDVFAEVSMPIITNANWAELLEVEAAVRYTDESNFGNETTYRGRVTYMPTEAWLVSGSYGTSFRAPNLREQFLADQFGGVSGSADPCAVTEDMQTNSAYDPSKENRSATILANCDAQGADWTQIGLSGVPTIPTSASGNAQDLKPETSENITASLKWTPDFDGFDLNIGVTYWSLEVEDTIRTIDAATILKRCFDAENMDSPFCPRIEREQGSKPAALNFPTLVDNSFLNIGEETSKGVDVNTQFGTTLGDVFGSAVEFSWSNQYTLQTERELTIFKGEEAIDLLETFGTPEHRLVSTFNFTSGAWNWLIIANYMSSTGAEESVRETANCDLFITNEELVGKPQTVPVCDADSAVYFDTSLTYSGEDFAVTLGMNNVMDTEPELVDISAGSNRGNMVTSSGYDLLGRSYFLNATYRF</sequence>
<keyword evidence="6 8" id="KW-0472">Membrane</keyword>
<protein>
    <submittedName>
        <fullName evidence="14">TonB-dependent receptor</fullName>
    </submittedName>
</protein>
<dbReference type="Pfam" id="PF00593">
    <property type="entry name" value="TonB_dep_Rec_b-barrel"/>
    <property type="match status" value="1"/>
</dbReference>
<feature type="signal peptide" evidence="11">
    <location>
        <begin position="1"/>
        <end position="25"/>
    </location>
</feature>
<dbReference type="InterPro" id="IPR039426">
    <property type="entry name" value="TonB-dep_rcpt-like"/>
</dbReference>
<dbReference type="RefSeq" id="WP_348392280.1">
    <property type="nucleotide sequence ID" value="NZ_CP134145.1"/>
</dbReference>